<organism evidence="2 3">
    <name type="scientific">Mesorhizobium plurifarium</name>
    <dbReference type="NCBI Taxonomy" id="69974"/>
    <lineage>
        <taxon>Bacteria</taxon>
        <taxon>Pseudomonadati</taxon>
        <taxon>Pseudomonadota</taxon>
        <taxon>Alphaproteobacteria</taxon>
        <taxon>Hyphomicrobiales</taxon>
        <taxon>Phyllobacteriaceae</taxon>
        <taxon>Mesorhizobium</taxon>
    </lineage>
</organism>
<dbReference type="EMBL" id="CCMZ01000041">
    <property type="protein sequence ID" value="CDX24858.1"/>
    <property type="molecule type" value="Genomic_DNA"/>
</dbReference>
<evidence type="ECO:0000256" key="1">
    <source>
        <dbReference type="SAM" id="MobiDB-lite"/>
    </source>
</evidence>
<keyword evidence="3" id="KW-1185">Reference proteome</keyword>
<dbReference type="AlphaFoldDB" id="A0A090G1F3"/>
<gene>
    <name evidence="2" type="ORF">MPL3356_460006</name>
</gene>
<name>A0A090G1F3_MESPL</name>
<protein>
    <submittedName>
        <fullName evidence="2">Uncharacterized protein</fullName>
    </submittedName>
</protein>
<accession>A0A090G1F3</accession>
<evidence type="ECO:0000313" key="3">
    <source>
        <dbReference type="Proteomes" id="UP000045285"/>
    </source>
</evidence>
<sequence>MRRWVRLKYSERRLAVKRLAPFEAVGAPKVRILSSDVGTNQTGSALRGGASSSHQKRLY</sequence>
<evidence type="ECO:0000313" key="2">
    <source>
        <dbReference type="EMBL" id="CDX24858.1"/>
    </source>
</evidence>
<proteinExistence type="predicted"/>
<reference evidence="3" key="1">
    <citation type="submission" date="2014-08" db="EMBL/GenBank/DDBJ databases">
        <authorList>
            <person name="Moulin L."/>
        </authorList>
    </citation>
    <scope>NUCLEOTIDE SEQUENCE [LARGE SCALE GENOMIC DNA]</scope>
</reference>
<dbReference type="Proteomes" id="UP000045285">
    <property type="component" value="Unassembled WGS sequence"/>
</dbReference>
<feature type="region of interest" description="Disordered" evidence="1">
    <location>
        <begin position="38"/>
        <end position="59"/>
    </location>
</feature>